<feature type="transmembrane region" description="Helical" evidence="1">
    <location>
        <begin position="12"/>
        <end position="33"/>
    </location>
</feature>
<dbReference type="Pfam" id="PF10086">
    <property type="entry name" value="YhfC"/>
    <property type="match status" value="1"/>
</dbReference>
<gene>
    <name evidence="2" type="ORF">RSIPO_03223</name>
</gene>
<name>A0A7U7JCW5_RALSL</name>
<keyword evidence="1" id="KW-0812">Transmembrane</keyword>
<accession>A0A7U7JCW5</accession>
<evidence type="ECO:0000313" key="3">
    <source>
        <dbReference type="Proteomes" id="UP000053470"/>
    </source>
</evidence>
<feature type="transmembrane region" description="Helical" evidence="1">
    <location>
        <begin position="40"/>
        <end position="57"/>
    </location>
</feature>
<evidence type="ECO:0000256" key="1">
    <source>
        <dbReference type="SAM" id="Phobius"/>
    </source>
</evidence>
<sequence length="269" mass="28714">MTASMTVPLSALAAHAIAAIVLACIPIGVWFWLRRRFDLAWRDIGVGAAVFAVFALVLERTLHVYLLQLNPATAQWLRVPALFVIYGTLMAGLFEESGRWLGLRLLTRKPGDAATPVAYALGHAGIEAWLVGVASQTQMVMFGIAANRGDLDARLAASGAEAMTATVHALLAQLSPWLAAGAVAERIAAMLVQFALTLVVWHAVRQRRPVLLGLAIVLHAVADLPAALYQVHALPLVVTEGIYTVIAVLLAATCWPPQGGRRPEGSALR</sequence>
<dbReference type="EMBL" id="LN651281">
    <property type="protein sequence ID" value="CEJ16526.1"/>
    <property type="molecule type" value="Genomic_DNA"/>
</dbReference>
<keyword evidence="3" id="KW-1185">Reference proteome</keyword>
<evidence type="ECO:0000313" key="2">
    <source>
        <dbReference type="EMBL" id="CEJ16526.1"/>
    </source>
</evidence>
<reference evidence="2" key="1">
    <citation type="submission" date="2014-11" db="EMBL/GenBank/DDBJ databases">
        <authorList>
            <person name="Genoscope - CEA"/>
        </authorList>
    </citation>
    <scope>NUCLEOTIDE SEQUENCE</scope>
    <source>
        <strain evidence="2">IPO1609</strain>
    </source>
</reference>
<feature type="transmembrane region" description="Helical" evidence="1">
    <location>
        <begin position="234"/>
        <end position="255"/>
    </location>
</feature>
<dbReference type="Proteomes" id="UP000053470">
    <property type="component" value="Unassembled WGS sequence"/>
</dbReference>
<feature type="transmembrane region" description="Helical" evidence="1">
    <location>
        <begin position="211"/>
        <end position="228"/>
    </location>
</feature>
<dbReference type="InterPro" id="IPR011397">
    <property type="entry name" value="YhfC"/>
</dbReference>
<dbReference type="AlphaFoldDB" id="A0A7U7JCW5"/>
<organism evidence="2 3">
    <name type="scientific">Ralstonia solanacearum IPO1609</name>
    <dbReference type="NCBI Taxonomy" id="564066"/>
    <lineage>
        <taxon>Bacteria</taxon>
        <taxon>Pseudomonadati</taxon>
        <taxon>Pseudomonadota</taxon>
        <taxon>Betaproteobacteria</taxon>
        <taxon>Burkholderiales</taxon>
        <taxon>Burkholderiaceae</taxon>
        <taxon>Ralstonia</taxon>
        <taxon>Ralstonia solanacearum species complex</taxon>
    </lineage>
</organism>
<reference evidence="2" key="2">
    <citation type="submission" date="2022-04" db="EMBL/GenBank/DDBJ databases">
        <title>Genomic draft of R. solanacearum strain IPO1609, a phylotype IIB1/biovar 2/race 3 strain isolated from potato in Europe.</title>
        <authorList>
            <person name="Boucher C."/>
            <person name="Carrere S."/>
            <person name="Dossat C."/>
            <person name="Elbaz M."/>
            <person name="Genin S."/>
            <person name="Gouzy J."/>
            <person name="Prior P."/>
            <person name="Segurens B."/>
            <person name="Wincker P."/>
        </authorList>
    </citation>
    <scope>NUCLEOTIDE SEQUENCE</scope>
    <source>
        <strain evidence="2">IPO1609</strain>
    </source>
</reference>
<keyword evidence="1" id="KW-1133">Transmembrane helix</keyword>
<protein>
    <submittedName>
        <fullName evidence="2">Lipoprotein</fullName>
    </submittedName>
</protein>
<feature type="transmembrane region" description="Helical" evidence="1">
    <location>
        <begin position="77"/>
        <end position="94"/>
    </location>
</feature>
<dbReference type="PIRSF" id="PIRSF033101">
    <property type="entry name" value="UCP033101"/>
    <property type="match status" value="1"/>
</dbReference>
<keyword evidence="2" id="KW-0449">Lipoprotein</keyword>
<keyword evidence="1" id="KW-0472">Membrane</keyword>
<proteinExistence type="predicted"/>